<gene>
    <name evidence="1" type="ORF">B0X70_17585</name>
</gene>
<sequence>MRKYDLLDAVGMANEDASHEVVTSDNGISIMWKWGDKTYSHIITEDKIMLDDVVLVELFQCTIAMSKM</sequence>
<dbReference type="RefSeq" id="WP_217469942.1">
    <property type="nucleotide sequence ID" value="NZ_CP020335.1"/>
</dbReference>
<evidence type="ECO:0000313" key="2">
    <source>
        <dbReference type="Proteomes" id="UP000693715"/>
    </source>
</evidence>
<accession>A0ABX8M065</accession>
<dbReference type="Proteomes" id="UP000693715">
    <property type="component" value="Chromosome"/>
</dbReference>
<protein>
    <submittedName>
        <fullName evidence="1">Uncharacterized protein</fullName>
    </submittedName>
</protein>
<evidence type="ECO:0000313" key="1">
    <source>
        <dbReference type="EMBL" id="QXF34778.1"/>
    </source>
</evidence>
<keyword evidence="2" id="KW-1185">Reference proteome</keyword>
<proteinExistence type="predicted"/>
<dbReference type="EMBL" id="CP020335">
    <property type="protein sequence ID" value="QXF34778.1"/>
    <property type="molecule type" value="Genomic_DNA"/>
</dbReference>
<reference evidence="1 2" key="1">
    <citation type="submission" date="2017-03" db="EMBL/GenBank/DDBJ databases">
        <title>Genome comparison of Photorhabdus luminescens strain 0813-124 phase variants.</title>
        <authorList>
            <person name="Chien C.-C."/>
            <person name="Chen W.-J."/>
            <person name="Shih M.-C."/>
            <person name="Hsieh F.-C."/>
        </authorList>
    </citation>
    <scope>NUCLEOTIDE SEQUENCE [LARGE SCALE GENOMIC DNA]</scope>
    <source>
        <strain evidence="1 2">0813-124 phase II</strain>
    </source>
</reference>
<organism evidence="1 2">
    <name type="scientific">Photorhabdus akhurstii</name>
    <dbReference type="NCBI Taxonomy" id="171438"/>
    <lineage>
        <taxon>Bacteria</taxon>
        <taxon>Pseudomonadati</taxon>
        <taxon>Pseudomonadota</taxon>
        <taxon>Gammaproteobacteria</taxon>
        <taxon>Enterobacterales</taxon>
        <taxon>Morganellaceae</taxon>
        <taxon>Photorhabdus</taxon>
    </lineage>
</organism>
<name>A0ABX8M065_9GAMM</name>